<gene>
    <name evidence="8" type="ORF">Poli38472_008037</name>
</gene>
<dbReference type="PANTHER" id="PTHR21422:SF9">
    <property type="entry name" value="RAB3 GTPASE-ACTIVATING PROTEIN CATALYTIC SUBUNIT"/>
    <property type="match status" value="1"/>
</dbReference>
<comment type="similarity">
    <text evidence="2">Belongs to the Rab3-GAP catalytic subunit family.</text>
</comment>
<evidence type="ECO:0000256" key="3">
    <source>
        <dbReference type="ARBA" id="ARBA00015817"/>
    </source>
</evidence>
<proteinExistence type="inferred from homology"/>
<dbReference type="InterPro" id="IPR026147">
    <property type="entry name" value="Rab3GAP1_conserved"/>
</dbReference>
<dbReference type="Proteomes" id="UP000794436">
    <property type="component" value="Unassembled WGS sequence"/>
</dbReference>
<evidence type="ECO:0000256" key="2">
    <source>
        <dbReference type="ARBA" id="ARBA00008856"/>
    </source>
</evidence>
<dbReference type="Pfam" id="PF13890">
    <property type="entry name" value="Rab3-GTPase_cat"/>
    <property type="match status" value="1"/>
</dbReference>
<reference evidence="8" key="1">
    <citation type="submission" date="2019-03" db="EMBL/GenBank/DDBJ databases">
        <title>Long read genome sequence of the mycoparasitic Pythium oligandrum ATCC 38472 isolated from sugarbeet rhizosphere.</title>
        <authorList>
            <person name="Gaulin E."/>
        </authorList>
    </citation>
    <scope>NUCLEOTIDE SEQUENCE</scope>
    <source>
        <strain evidence="8">ATCC 38472_TT</strain>
    </source>
</reference>
<feature type="region of interest" description="Disordered" evidence="6">
    <location>
        <begin position="728"/>
        <end position="767"/>
    </location>
</feature>
<feature type="compositionally biased region" description="Basic and acidic residues" evidence="6">
    <location>
        <begin position="200"/>
        <end position="209"/>
    </location>
</feature>
<evidence type="ECO:0000256" key="1">
    <source>
        <dbReference type="ARBA" id="ARBA00004496"/>
    </source>
</evidence>
<feature type="domain" description="Rab3GAP catalytic subunit conserved" evidence="7">
    <location>
        <begin position="764"/>
        <end position="936"/>
    </location>
</feature>
<comment type="subcellular location">
    <subcellularLocation>
        <location evidence="1">Cytoplasm</location>
    </subcellularLocation>
</comment>
<dbReference type="GO" id="GO:0005737">
    <property type="term" value="C:cytoplasm"/>
    <property type="evidence" value="ECO:0007669"/>
    <property type="project" value="UniProtKB-SubCell"/>
</dbReference>
<feature type="compositionally biased region" description="Acidic residues" evidence="6">
    <location>
        <begin position="739"/>
        <end position="752"/>
    </location>
</feature>
<protein>
    <recommendedName>
        <fullName evidence="3">Rab3 GTPase-activating protein catalytic subunit</fullName>
    </recommendedName>
</protein>
<feature type="compositionally biased region" description="Low complexity" evidence="6">
    <location>
        <begin position="486"/>
        <end position="502"/>
    </location>
</feature>
<feature type="region of interest" description="Disordered" evidence="6">
    <location>
        <begin position="180"/>
        <end position="220"/>
    </location>
</feature>
<evidence type="ECO:0000256" key="6">
    <source>
        <dbReference type="SAM" id="MobiDB-lite"/>
    </source>
</evidence>
<keyword evidence="4" id="KW-0343">GTPase activation</keyword>
<comment type="caution">
    <text evidence="8">The sequence shown here is derived from an EMBL/GenBank/DDBJ whole genome shotgun (WGS) entry which is preliminary data.</text>
</comment>
<sequence length="1190" mass="131597">MQVEEDPSSQFVDFTNATALEQFASDVEQTLIAWQLVSKGHAASLRASNATSTSENDAVRTFTRVLEWTQSHGKSTTTVNYAVTLFVGREEAAEAPEPAKKTRRASKTQQWQEGREHFTPTMLAVADATREMALWKTQKENLSDGWESNDMGAEIIAQNVRKWFGVEEFLFLSRTSLKSDRQRQQKAAKQRVNQPTTTGERSRREKDDFTDNSALDTRPGAFCDGSMDPHEANMVLSAVHLALNSCNCTIPAFVPVFDPARGTWLGSATPGSTGNVSIVFETDSVPEMNSNQSCISGLMDFFQTKLQLPPHIEEQCRLSSGDSENLSIGMWVSAAFHYKWRRDEDPREIEKVGADWRYVRKTSVSSIPTRVMESVFGKDHTSYWGPATSPLQSLRLVTMWPSLREGTYVDNAVHSTLDPLTAPQWILHAQFDESHTSHHARNVHDPSRKPTMHLSRLVANLVHAYSKSRELSRDTLVSELAPTIPVPSASNSSSSPSTPPASGDEATYLSGSKIRTDAIPAARAAVVLGNAIGTITSTLVSAATWKGTDIEEIRRVVSDLFDNDGGSMVTGGTYQAAVDSVPSSVKHGAPVGELVSILACRMGQLHGLHSMSLLWVEFVKSLRDRWFLQQLLPRLSTSDTTGDEHNGTEPVFDMFMQESTSSSLPRPDFHQCLLHQKLQLLNCCILRQAELSRRESAGIEAASPLRRSSVASPAKTKMADITAFSIDEDEDATVKDESPSDDEFFDSVEQDEQAPGTAISSGTTPEGVKRTIPGMFCLKTNSMMMEPVTQAAVPLTEDVAAQQQELLSRLGVTGESAMLRQQMQSAALVSDMQAFKAANPGACLADFVRWYSPKDWIPFDSSNTADLPAGGKDLWWFENKGMLSERMRTPPSSSESTTSQHLWYQMWQNSVPTPVVKQKRLFDPVGESEKLYHYLETIAPHEMFHQMLAAAISSCYVALEQSVLPFPSTRIPLIRAALGQLRTVCDRAITLLDDAFAASQVAVPVSREKKEEEQARMKGQLQVAFEMALDACWKVVQVFEECEMLASEASSLIQLLSDPDASDVSSEFLQLVNALLLTNRSGKLPTDASSSDVLILLQNEGMRNRLASLVLHNPSSRDPTQREYVLRCICPRPYYEDPLHGKHGFDGNESDAESTLLDLVDESPVVVNRMYASFTRQTVRFALTLSESEF</sequence>
<dbReference type="OrthoDB" id="17346at2759"/>
<evidence type="ECO:0000256" key="4">
    <source>
        <dbReference type="ARBA" id="ARBA00022468"/>
    </source>
</evidence>
<feature type="region of interest" description="Disordered" evidence="6">
    <location>
        <begin position="483"/>
        <end position="508"/>
    </location>
</feature>
<evidence type="ECO:0000313" key="8">
    <source>
        <dbReference type="EMBL" id="TMW65395.1"/>
    </source>
</evidence>
<dbReference type="GO" id="GO:0005096">
    <property type="term" value="F:GTPase activator activity"/>
    <property type="evidence" value="ECO:0007669"/>
    <property type="project" value="UniProtKB-KW"/>
</dbReference>
<dbReference type="PANTHER" id="PTHR21422">
    <property type="entry name" value="RAB3 GTPASE-ACTIVATING PROTEIN CATALYTIC SUBUNIT"/>
    <property type="match status" value="1"/>
</dbReference>
<evidence type="ECO:0000313" key="9">
    <source>
        <dbReference type="Proteomes" id="UP000794436"/>
    </source>
</evidence>
<accession>A0A8K1CLD5</accession>
<dbReference type="EMBL" id="SPLM01000037">
    <property type="protein sequence ID" value="TMW65395.1"/>
    <property type="molecule type" value="Genomic_DNA"/>
</dbReference>
<keyword evidence="9" id="KW-1185">Reference proteome</keyword>
<name>A0A8K1CLD5_PYTOL</name>
<evidence type="ECO:0000259" key="7">
    <source>
        <dbReference type="Pfam" id="PF13890"/>
    </source>
</evidence>
<keyword evidence="5" id="KW-0963">Cytoplasm</keyword>
<feature type="region of interest" description="Disordered" evidence="6">
    <location>
        <begin position="92"/>
        <end position="118"/>
    </location>
</feature>
<evidence type="ECO:0000256" key="5">
    <source>
        <dbReference type="ARBA" id="ARBA00022490"/>
    </source>
</evidence>
<dbReference type="InterPro" id="IPR045700">
    <property type="entry name" value="Rab3GAP1"/>
</dbReference>
<organism evidence="8 9">
    <name type="scientific">Pythium oligandrum</name>
    <name type="common">Mycoparasitic fungus</name>
    <dbReference type="NCBI Taxonomy" id="41045"/>
    <lineage>
        <taxon>Eukaryota</taxon>
        <taxon>Sar</taxon>
        <taxon>Stramenopiles</taxon>
        <taxon>Oomycota</taxon>
        <taxon>Peronosporomycetes</taxon>
        <taxon>Pythiales</taxon>
        <taxon>Pythiaceae</taxon>
        <taxon>Pythium</taxon>
    </lineage>
</organism>
<dbReference type="AlphaFoldDB" id="A0A8K1CLD5"/>